<comment type="caution">
    <text evidence="2">The sequence shown here is derived from an EMBL/GenBank/DDBJ whole genome shotgun (WGS) entry which is preliminary data.</text>
</comment>
<feature type="domain" description="DUF2786" evidence="1">
    <location>
        <begin position="10"/>
        <end position="47"/>
    </location>
</feature>
<name>A0A4Y4DK73_GLUUR</name>
<sequence>MSISETKLNRLKERIALLLNKAENTPYPPEAQAFQEHAERLMVRYGIGKAELDAVDAKQGKKQEPIIEARFDIRGSYRLGQRDGLSAIGQAFPTITMLQTNYSNYCRLYIIGHESDVNTVKTLFSSLLVQAGVAMSRWWEAEGKMWPWERTDSEKRIERREFQRSFLFQVSSRIRELYAQETEQSGSGTELVLVGRKEQVDDFVSEQYPFLQRSRNRTAAGSAGAMLAGRVAGSQAHLGFEKSVGQQGPAAGEVAS</sequence>
<dbReference type="Proteomes" id="UP000316612">
    <property type="component" value="Unassembled WGS sequence"/>
</dbReference>
<organism evidence="2 3">
    <name type="scientific">Glutamicibacter uratoxydans</name>
    <name type="common">Arthrobacter uratoxydans</name>
    <dbReference type="NCBI Taxonomy" id="43667"/>
    <lineage>
        <taxon>Bacteria</taxon>
        <taxon>Bacillati</taxon>
        <taxon>Actinomycetota</taxon>
        <taxon>Actinomycetes</taxon>
        <taxon>Micrococcales</taxon>
        <taxon>Micrococcaceae</taxon>
        <taxon>Glutamicibacter</taxon>
    </lineage>
</organism>
<protein>
    <recommendedName>
        <fullName evidence="1">DUF2786 domain-containing protein</fullName>
    </recommendedName>
</protein>
<proteinExistence type="predicted"/>
<dbReference type="EMBL" id="BJNY01000002">
    <property type="protein sequence ID" value="GED04973.1"/>
    <property type="molecule type" value="Genomic_DNA"/>
</dbReference>
<reference evidence="2 3" key="1">
    <citation type="submission" date="2019-06" db="EMBL/GenBank/DDBJ databases">
        <title>Whole genome shotgun sequence of Glutamicibacter uratoxydans NBRC 15515.</title>
        <authorList>
            <person name="Hosoyama A."/>
            <person name="Uohara A."/>
            <person name="Ohji S."/>
            <person name="Ichikawa N."/>
        </authorList>
    </citation>
    <scope>NUCLEOTIDE SEQUENCE [LARGE SCALE GENOMIC DNA]</scope>
    <source>
        <strain evidence="2 3">NBRC 15515</strain>
    </source>
</reference>
<evidence type="ECO:0000313" key="2">
    <source>
        <dbReference type="EMBL" id="GED04973.1"/>
    </source>
</evidence>
<accession>A0A4Y4DK73</accession>
<dbReference type="Pfam" id="PF10979">
    <property type="entry name" value="DUF2786"/>
    <property type="match status" value="1"/>
</dbReference>
<keyword evidence="3" id="KW-1185">Reference proteome</keyword>
<dbReference type="AlphaFoldDB" id="A0A4Y4DK73"/>
<dbReference type="OrthoDB" id="5145833at2"/>
<gene>
    <name evidence="2" type="ORF">AUR04nite_05050</name>
</gene>
<evidence type="ECO:0000259" key="1">
    <source>
        <dbReference type="Pfam" id="PF10979"/>
    </source>
</evidence>
<evidence type="ECO:0000313" key="3">
    <source>
        <dbReference type="Proteomes" id="UP000316612"/>
    </source>
</evidence>
<dbReference type="InterPro" id="IPR024498">
    <property type="entry name" value="DUF2786"/>
</dbReference>
<dbReference type="RefSeq" id="WP_141361617.1">
    <property type="nucleotide sequence ID" value="NZ_BAAAJL010000003.1"/>
</dbReference>